<sequence>AEEVYEWRMQAFPERAEFYYWDPWLEDMEKMGGGRFDITLYCGGELIPSEEILQAVGVGTVDFGYGYGGYWGDVMPVGLVEGGMPRAWASLEEAQLFYEFTEFEDIVREAYAEHGVYYVNHILNDPYALITAEPVYTLDELKKMKLRAYGATAEWLASLGVSSIYLPSEEIYLALATGTIDGAIYAAADCYLSKGFDEVCGMYCTSYIFNPTCCNLIINMDVWNSLSEVDQAIIYEATSVANWYVGLQYAYMETSAIATMKERGLEIV</sequence>
<dbReference type="GO" id="GO:0055085">
    <property type="term" value="P:transmembrane transport"/>
    <property type="evidence" value="ECO:0007669"/>
    <property type="project" value="InterPro"/>
</dbReference>
<protein>
    <recommendedName>
        <fullName evidence="3">SsuA/THI5-like domain-containing protein</fullName>
    </recommendedName>
</protein>
<feature type="non-terminal residue" evidence="2">
    <location>
        <position position="268"/>
    </location>
</feature>
<proteinExistence type="predicted"/>
<keyword evidence="1" id="KW-0732">Signal</keyword>
<dbReference type="InterPro" id="IPR018389">
    <property type="entry name" value="DctP_fam"/>
</dbReference>
<dbReference type="AlphaFoldDB" id="X1SVM3"/>
<evidence type="ECO:0008006" key="3">
    <source>
        <dbReference type="Google" id="ProtNLM"/>
    </source>
</evidence>
<dbReference type="PANTHER" id="PTHR33376">
    <property type="match status" value="1"/>
</dbReference>
<reference evidence="2" key="1">
    <citation type="journal article" date="2014" name="Front. Microbiol.">
        <title>High frequency of phylogenetically diverse reductive dehalogenase-homologous genes in deep subseafloor sedimentary metagenomes.</title>
        <authorList>
            <person name="Kawai M."/>
            <person name="Futagami T."/>
            <person name="Toyoda A."/>
            <person name="Takaki Y."/>
            <person name="Nishi S."/>
            <person name="Hori S."/>
            <person name="Arai W."/>
            <person name="Tsubouchi T."/>
            <person name="Morono Y."/>
            <person name="Uchiyama I."/>
            <person name="Ito T."/>
            <person name="Fujiyama A."/>
            <person name="Inagaki F."/>
            <person name="Takami H."/>
        </authorList>
    </citation>
    <scope>NUCLEOTIDE SEQUENCE</scope>
    <source>
        <strain evidence="2">Expedition CK06-06</strain>
    </source>
</reference>
<dbReference type="Pfam" id="PF03480">
    <property type="entry name" value="DctP"/>
    <property type="match status" value="1"/>
</dbReference>
<feature type="non-terminal residue" evidence="2">
    <location>
        <position position="1"/>
    </location>
</feature>
<dbReference type="Gene3D" id="3.40.190.170">
    <property type="entry name" value="Bacterial extracellular solute-binding protein, family 7"/>
    <property type="match status" value="1"/>
</dbReference>
<gene>
    <name evidence="2" type="ORF">S12H4_37160</name>
</gene>
<accession>X1SVM3</accession>
<organism evidence="2">
    <name type="scientific">marine sediment metagenome</name>
    <dbReference type="NCBI Taxonomy" id="412755"/>
    <lineage>
        <taxon>unclassified sequences</taxon>
        <taxon>metagenomes</taxon>
        <taxon>ecological metagenomes</taxon>
    </lineage>
</organism>
<dbReference type="EMBL" id="BARW01022220">
    <property type="protein sequence ID" value="GAI96978.1"/>
    <property type="molecule type" value="Genomic_DNA"/>
</dbReference>
<evidence type="ECO:0000313" key="2">
    <source>
        <dbReference type="EMBL" id="GAI96978.1"/>
    </source>
</evidence>
<dbReference type="InterPro" id="IPR038404">
    <property type="entry name" value="TRAP_DctP_sf"/>
</dbReference>
<comment type="caution">
    <text evidence="2">The sequence shown here is derived from an EMBL/GenBank/DDBJ whole genome shotgun (WGS) entry which is preliminary data.</text>
</comment>
<name>X1SVM3_9ZZZZ</name>
<evidence type="ECO:0000256" key="1">
    <source>
        <dbReference type="ARBA" id="ARBA00022729"/>
    </source>
</evidence>
<dbReference type="NCBIfam" id="NF037995">
    <property type="entry name" value="TRAP_S1"/>
    <property type="match status" value="1"/>
</dbReference>
<dbReference type="PANTHER" id="PTHR33376:SF5">
    <property type="entry name" value="EXTRACYTOPLASMIC SOLUTE RECEPTOR PROTEIN"/>
    <property type="match status" value="1"/>
</dbReference>